<keyword evidence="6" id="KW-0547">Nucleotide-binding</keyword>
<comment type="pathway">
    <text evidence="4">Cofactor biosynthesis; thiamine diphosphate biosynthesis; 4-amino-2-methyl-5-diphosphomethylpyrimidine from 5-amino-1-(5-phospho-D-ribosyl)imidazole: step 3/3.</text>
</comment>
<reference evidence="12 14" key="1">
    <citation type="journal article" date="2009" name="Int. J. Syst. Evol. Microbiol.">
        <title>Janibacter hoylei sp. nov., Bacillus isronensis sp. nov. and Bacillus aryabhattai sp. nov., isolated from cryotubes used for collecting air from the upper atmosphere.</title>
        <authorList>
            <person name="Shivaji S."/>
            <person name="Chaturvedi P."/>
            <person name="Begum Z."/>
            <person name="Pindi P.K."/>
            <person name="Manorama R."/>
            <person name="Padmanaban D.A."/>
            <person name="Shouche Y.S."/>
            <person name="Pawar S."/>
            <person name="Vaishampayan P."/>
            <person name="Dutt C.B."/>
            <person name="Datta G.N."/>
            <person name="Manchanda R.K."/>
            <person name="Rao U.R."/>
            <person name="Bhargava P.M."/>
            <person name="Narlikar J.V."/>
        </authorList>
    </citation>
    <scope>NUCLEOTIDE SEQUENCE [LARGE SCALE GENOMIC DNA]</scope>
    <source>
        <strain evidence="12 14">PVAS-1</strain>
    </source>
</reference>
<dbReference type="PANTHER" id="PTHR20858:SF17">
    <property type="entry name" value="HYDROXYMETHYLPYRIMIDINE_PHOSPHOMETHYLPYRIMIDINE KINASE THI20-RELATED"/>
    <property type="match status" value="1"/>
</dbReference>
<evidence type="ECO:0000256" key="4">
    <source>
        <dbReference type="ARBA" id="ARBA00004769"/>
    </source>
</evidence>
<dbReference type="Proteomes" id="UP000288711">
    <property type="component" value="Unassembled WGS sequence"/>
</dbReference>
<dbReference type="GO" id="GO:0009228">
    <property type="term" value="P:thiamine biosynthetic process"/>
    <property type="evidence" value="ECO:0007669"/>
    <property type="project" value="UniProtKB-KW"/>
</dbReference>
<dbReference type="EMBL" id="ALWX01000001">
    <property type="protein sequence ID" value="EKA62838.1"/>
    <property type="molecule type" value="Genomic_DNA"/>
</dbReference>
<dbReference type="NCBIfam" id="TIGR00097">
    <property type="entry name" value="HMP-P_kinase"/>
    <property type="match status" value="1"/>
</dbReference>
<dbReference type="Pfam" id="PF08543">
    <property type="entry name" value="Phos_pyr_kin"/>
    <property type="match status" value="1"/>
</dbReference>
<evidence type="ECO:0000256" key="6">
    <source>
        <dbReference type="ARBA" id="ARBA00022741"/>
    </source>
</evidence>
<dbReference type="InterPro" id="IPR029056">
    <property type="entry name" value="Ribokinase-like"/>
</dbReference>
<feature type="domain" description="Pyridoxamine kinase/Phosphomethylpyrimidine kinase" evidence="10">
    <location>
        <begin position="18"/>
        <end position="266"/>
    </location>
</feature>
<comment type="caution">
    <text evidence="11">The sequence shown here is derived from an EMBL/GenBank/DDBJ whole genome shotgun (WGS) entry which is preliminary data.</text>
</comment>
<comment type="function">
    <text evidence="3">Catalyzes the phosphorylation of hydroxymethylpyrimidine phosphate (HMP-P) to HMP-PP, and of HMP to HMP-P.</text>
</comment>
<dbReference type="SUPFAM" id="SSF53613">
    <property type="entry name" value="Ribokinase-like"/>
    <property type="match status" value="1"/>
</dbReference>
<dbReference type="Gene3D" id="3.40.1190.20">
    <property type="match status" value="1"/>
</dbReference>
<dbReference type="UniPathway" id="UPA00060">
    <property type="reaction ID" value="UER00138"/>
</dbReference>
<organism evidence="11 13">
    <name type="scientific">Janibacter hoylei PVAS-1</name>
    <dbReference type="NCBI Taxonomy" id="1210046"/>
    <lineage>
        <taxon>Bacteria</taxon>
        <taxon>Bacillati</taxon>
        <taxon>Actinomycetota</taxon>
        <taxon>Actinomycetes</taxon>
        <taxon>Micrococcales</taxon>
        <taxon>Intrasporangiaceae</taxon>
        <taxon>Janibacter</taxon>
    </lineage>
</organism>
<evidence type="ECO:0000313" key="13">
    <source>
        <dbReference type="Proteomes" id="UP000004474"/>
    </source>
</evidence>
<keyword evidence="9" id="KW-0784">Thiamine biosynthesis</keyword>
<dbReference type="PANTHER" id="PTHR20858">
    <property type="entry name" value="PHOSPHOMETHYLPYRIMIDINE KINASE"/>
    <property type="match status" value="1"/>
</dbReference>
<dbReference type="GO" id="GO:0005524">
    <property type="term" value="F:ATP binding"/>
    <property type="evidence" value="ECO:0007669"/>
    <property type="project" value="UniProtKB-KW"/>
</dbReference>
<evidence type="ECO:0000259" key="10">
    <source>
        <dbReference type="Pfam" id="PF08543"/>
    </source>
</evidence>
<sequence length="278" mass="28858">MTAPLPRPPVALTIAGSDPSGGAGIQADLKTFSALGAFGTSVITALTAQSTTGVTDVHEVPVAHVRAQLETLVADVRIDVVKVGMLASAPLVEVVHELLTTGPLAATPVVLDPVMVSTSGSRLLAPDAVDAVRALLPRADVVTPNVPEAGVLLDEPPAAAAADLPEQARRLRELGARRVLLKGGHLDGPESVDLWLDDDGPVALRGPRVATTATHGTGCTLSSAIAALRPRHDGWRPAVREARGWLTEALRHGESLEIGAGAGPVHHFHELVRWRATT</sequence>
<dbReference type="GO" id="GO:0005829">
    <property type="term" value="C:cytosol"/>
    <property type="evidence" value="ECO:0007669"/>
    <property type="project" value="TreeGrafter"/>
</dbReference>
<dbReference type="GO" id="GO:0009229">
    <property type="term" value="P:thiamine diphosphate biosynthetic process"/>
    <property type="evidence" value="ECO:0007669"/>
    <property type="project" value="UniProtKB-UniPathway"/>
</dbReference>
<evidence type="ECO:0000256" key="1">
    <source>
        <dbReference type="ARBA" id="ARBA00000151"/>
    </source>
</evidence>
<accession>K1EUN5</accession>
<evidence type="ECO:0000313" key="14">
    <source>
        <dbReference type="Proteomes" id="UP000288711"/>
    </source>
</evidence>
<comment type="catalytic activity">
    <reaction evidence="2">
        <text>4-amino-2-methyl-5-(phosphooxymethyl)pyrimidine + ATP = 4-amino-2-methyl-5-(diphosphooxymethyl)pyrimidine + ADP</text>
        <dbReference type="Rhea" id="RHEA:19893"/>
        <dbReference type="ChEBI" id="CHEBI:30616"/>
        <dbReference type="ChEBI" id="CHEBI:57841"/>
        <dbReference type="ChEBI" id="CHEBI:58354"/>
        <dbReference type="ChEBI" id="CHEBI:456216"/>
        <dbReference type="EC" id="2.7.4.7"/>
    </reaction>
</comment>
<dbReference type="AlphaFoldDB" id="K1EUN5"/>
<dbReference type="RefSeq" id="WP_007923801.1">
    <property type="nucleotide sequence ID" value="NZ_ALWX01000001.1"/>
</dbReference>
<dbReference type="GO" id="GO:0008902">
    <property type="term" value="F:hydroxymethylpyrimidine kinase activity"/>
    <property type="evidence" value="ECO:0007669"/>
    <property type="project" value="UniProtKB-EC"/>
</dbReference>
<dbReference type="STRING" id="1210046.B277_00220"/>
<dbReference type="OrthoDB" id="34166at2"/>
<evidence type="ECO:0000313" key="11">
    <source>
        <dbReference type="EMBL" id="EKA62838.1"/>
    </source>
</evidence>
<dbReference type="FunFam" id="3.40.1190.20:FF:000003">
    <property type="entry name" value="Phosphomethylpyrimidine kinase ThiD"/>
    <property type="match status" value="1"/>
</dbReference>
<dbReference type="GO" id="GO:0008972">
    <property type="term" value="F:phosphomethylpyrimidine kinase activity"/>
    <property type="evidence" value="ECO:0007669"/>
    <property type="project" value="UniProtKB-EC"/>
</dbReference>
<proteinExistence type="predicted"/>
<dbReference type="CDD" id="cd01169">
    <property type="entry name" value="HMPP_kinase"/>
    <property type="match status" value="1"/>
</dbReference>
<evidence type="ECO:0000256" key="3">
    <source>
        <dbReference type="ARBA" id="ARBA00003848"/>
    </source>
</evidence>
<evidence type="ECO:0000313" key="12">
    <source>
        <dbReference type="EMBL" id="RWU82110.1"/>
    </source>
</evidence>
<keyword evidence="14" id="KW-1185">Reference proteome</keyword>
<reference evidence="12" key="3">
    <citation type="submission" date="2017-11" db="EMBL/GenBank/DDBJ databases">
        <authorList>
            <person name="Seuylemezian A."/>
            <person name="Cooper K."/>
            <person name="Vaishampayan P."/>
        </authorList>
    </citation>
    <scope>NUCLEOTIDE SEQUENCE</scope>
    <source>
        <strain evidence="12">PVAS-1</strain>
    </source>
</reference>
<keyword evidence="8" id="KW-0067">ATP-binding</keyword>
<dbReference type="eggNOG" id="COG0351">
    <property type="taxonomic scope" value="Bacteria"/>
</dbReference>
<evidence type="ECO:0000256" key="2">
    <source>
        <dbReference type="ARBA" id="ARBA00000565"/>
    </source>
</evidence>
<dbReference type="Proteomes" id="UP000004474">
    <property type="component" value="Unassembled WGS sequence"/>
</dbReference>
<dbReference type="EMBL" id="PIPF01000012">
    <property type="protein sequence ID" value="RWU82110.1"/>
    <property type="molecule type" value="Genomic_DNA"/>
</dbReference>
<dbReference type="InterPro" id="IPR004399">
    <property type="entry name" value="HMP/HMP-P_kinase_dom"/>
</dbReference>
<reference evidence="11 13" key="2">
    <citation type="journal article" date="2012" name="J. Bacteriol.">
        <title>Genome Sequence of Janibacter hoylei MTCC8307, Isolated from the Stratospheric Air.</title>
        <authorList>
            <person name="Pawar S.P."/>
            <person name="Dhotre D.P."/>
            <person name="Shetty S.A."/>
            <person name="Chowdhury S.P."/>
            <person name="Chaudhari B.L."/>
            <person name="Shouche Y.S."/>
        </authorList>
    </citation>
    <scope>NUCLEOTIDE SEQUENCE [LARGE SCALE GENOMIC DNA]</scope>
    <source>
        <strain evidence="11 13">PVAS-1</strain>
    </source>
</reference>
<gene>
    <name evidence="12" type="primary">thiD</name>
    <name evidence="11" type="ORF">B277_00220</name>
    <name evidence="12" type="ORF">CWN80_12780</name>
</gene>
<comment type="catalytic activity">
    <reaction evidence="1">
        <text>4-amino-5-hydroxymethyl-2-methylpyrimidine + ATP = 4-amino-2-methyl-5-(phosphooxymethyl)pyrimidine + ADP + H(+)</text>
        <dbReference type="Rhea" id="RHEA:23096"/>
        <dbReference type="ChEBI" id="CHEBI:15378"/>
        <dbReference type="ChEBI" id="CHEBI:16892"/>
        <dbReference type="ChEBI" id="CHEBI:30616"/>
        <dbReference type="ChEBI" id="CHEBI:58354"/>
        <dbReference type="ChEBI" id="CHEBI:456216"/>
        <dbReference type="EC" id="2.7.1.49"/>
    </reaction>
</comment>
<evidence type="ECO:0000256" key="9">
    <source>
        <dbReference type="ARBA" id="ARBA00022977"/>
    </source>
</evidence>
<evidence type="ECO:0000256" key="7">
    <source>
        <dbReference type="ARBA" id="ARBA00022777"/>
    </source>
</evidence>
<keyword evidence="5" id="KW-0808">Transferase</keyword>
<dbReference type="PATRIC" id="fig|1210046.3.peg.46"/>
<keyword evidence="7 11" id="KW-0418">Kinase</keyword>
<name>K1EUN5_9MICO</name>
<dbReference type="InterPro" id="IPR013749">
    <property type="entry name" value="PM/HMP-P_kinase-1"/>
</dbReference>
<protein>
    <submittedName>
        <fullName evidence="11 12">Phosphomethylpyrimidine kinase</fullName>
    </submittedName>
</protein>
<evidence type="ECO:0000256" key="5">
    <source>
        <dbReference type="ARBA" id="ARBA00022679"/>
    </source>
</evidence>
<evidence type="ECO:0000256" key="8">
    <source>
        <dbReference type="ARBA" id="ARBA00022840"/>
    </source>
</evidence>